<keyword evidence="2" id="KW-1185">Reference proteome</keyword>
<proteinExistence type="predicted"/>
<reference evidence="1" key="1">
    <citation type="submission" date="2022-10" db="EMBL/GenBank/DDBJ databases">
        <title>Culturing micro-colonial fungi from biological soil crusts in the Mojave desert and describing Neophaeococcomyces mojavensis, and introducing the new genera and species Taxawa tesnikishii.</title>
        <authorList>
            <person name="Kurbessoian T."/>
            <person name="Stajich J.E."/>
        </authorList>
    </citation>
    <scope>NUCLEOTIDE SEQUENCE</scope>
    <source>
        <strain evidence="1">JES_112</strain>
    </source>
</reference>
<gene>
    <name evidence="1" type="ORF">H2198_009236</name>
</gene>
<comment type="caution">
    <text evidence="1">The sequence shown here is derived from an EMBL/GenBank/DDBJ whole genome shotgun (WGS) entry which is preliminary data.</text>
</comment>
<dbReference type="EMBL" id="JAPDRQ010000254">
    <property type="protein sequence ID" value="KAJ9651478.1"/>
    <property type="molecule type" value="Genomic_DNA"/>
</dbReference>
<name>A0ACC2ZV08_9EURO</name>
<accession>A0ACC2ZV08</accession>
<organism evidence="1 2">
    <name type="scientific">Neophaeococcomyces mojaviensis</name>
    <dbReference type="NCBI Taxonomy" id="3383035"/>
    <lineage>
        <taxon>Eukaryota</taxon>
        <taxon>Fungi</taxon>
        <taxon>Dikarya</taxon>
        <taxon>Ascomycota</taxon>
        <taxon>Pezizomycotina</taxon>
        <taxon>Eurotiomycetes</taxon>
        <taxon>Chaetothyriomycetidae</taxon>
        <taxon>Chaetothyriales</taxon>
        <taxon>Chaetothyriales incertae sedis</taxon>
        <taxon>Neophaeococcomyces</taxon>
    </lineage>
</organism>
<protein>
    <submittedName>
        <fullName evidence="1">Uncharacterized protein</fullName>
    </submittedName>
</protein>
<evidence type="ECO:0000313" key="2">
    <source>
        <dbReference type="Proteomes" id="UP001172386"/>
    </source>
</evidence>
<sequence length="288" mass="31701">MAIFGKSLAGAGYVVLNVIRAMNITALLAVSAASSVMLVKMFNNKSFFFFDACENLIRVVISCFLILTETPLFKIYFMTNWPLFAPSSGFVMLGAAQILLGNSLLANLNKENASQENIGLAFWRLIIGSGITIFVMGFLNILASYVFRDTKMGLTARQVRSSGATASHKLEVESVSTPKPTNRRSRYRSFFLRNGQRDSLPSYHAKTYMSQVQSPVPPMPTMTPTQPQTNSQGHIRMPSPTEQHFNDMKCAQSPGAASSKYSIDSRGDNFVARPNLAHHPAMTSGYNC</sequence>
<evidence type="ECO:0000313" key="1">
    <source>
        <dbReference type="EMBL" id="KAJ9651478.1"/>
    </source>
</evidence>
<dbReference type="Proteomes" id="UP001172386">
    <property type="component" value="Unassembled WGS sequence"/>
</dbReference>